<keyword evidence="16 22" id="KW-0961">Cell wall biogenesis/degradation</keyword>
<name>A0A1I1GBQ0_9LACO</name>
<sequence>MKHWLEPVLEKENLMAKQHVVLLFGGNSSEHDVSKRSCYNYYKALEATGKYDLSVVAIAQNGYFLDADRSMKIMMQEDEQPLVDSYMAELKEKGILSPIKALEDLGQIDIFFPVVHGNLGEDGTLQGLFRLLDKPYVGAALRGHAVSFDKVLTKEILTQNNVRNTKYLVTHAFDEKKLTWAEVEEQLGSVVFVKAANQGSSVGISRAENEAEYEAALKDSFQYDHKVLIEQAVNGPRELEVGVIGNDKILVSEIGAHKVPDQGGDGKGWYDYHSKFVDNSSVAFEIPANLPDAVTEEIKDMSKRAYRALNLQGEARMDFLIDEDNVPYLGEPNTLPGFTNMSLFKRLWDYSDIDNAKLADMLVQYGFDAYKKSKEISYSFESLGEEKVGTFNGKDGNKN</sequence>
<reference evidence="27 28" key="1">
    <citation type="submission" date="2016-10" db="EMBL/GenBank/DDBJ databases">
        <authorList>
            <person name="de Groot N.N."/>
        </authorList>
    </citation>
    <scope>NUCLEOTIDE SEQUENCE [LARGE SCALE GENOMIC DNA]</scope>
    <source>
        <strain evidence="27 28">DSM 19113</strain>
    </source>
</reference>
<evidence type="ECO:0000256" key="2">
    <source>
        <dbReference type="ARBA" id="ARBA00003921"/>
    </source>
</evidence>
<dbReference type="STRING" id="283737.SAMN05660453_1006"/>
<comment type="subcellular location">
    <subcellularLocation>
        <location evidence="3 22">Cytoplasm</location>
    </subcellularLocation>
</comment>
<evidence type="ECO:0000256" key="11">
    <source>
        <dbReference type="ARBA" id="ARBA00022840"/>
    </source>
</evidence>
<feature type="active site" evidence="23">
    <location>
        <position position="30"/>
    </location>
</feature>
<comment type="function">
    <text evidence="2 22">Cell wall formation.</text>
</comment>
<evidence type="ECO:0000256" key="19">
    <source>
        <dbReference type="ARBA" id="ARBA00068427"/>
    </source>
</evidence>
<evidence type="ECO:0000256" key="14">
    <source>
        <dbReference type="ARBA" id="ARBA00022984"/>
    </source>
</evidence>
<keyword evidence="14 22" id="KW-0573">Peptidoglycan synthesis</keyword>
<dbReference type="GO" id="GO:0008360">
    <property type="term" value="P:regulation of cell shape"/>
    <property type="evidence" value="ECO:0007669"/>
    <property type="project" value="UniProtKB-KW"/>
</dbReference>
<keyword evidence="10 25" id="KW-0547">Nucleotide-binding</keyword>
<evidence type="ECO:0000256" key="15">
    <source>
        <dbReference type="ARBA" id="ARBA00023211"/>
    </source>
</evidence>
<dbReference type="GO" id="GO:0008716">
    <property type="term" value="F:D-alanine-D-alanine ligase activity"/>
    <property type="evidence" value="ECO:0007669"/>
    <property type="project" value="UniProtKB-UniRule"/>
</dbReference>
<feature type="binding site" evidence="24">
    <location>
        <position position="318"/>
    </location>
    <ligand>
        <name>Mg(2+)</name>
        <dbReference type="ChEBI" id="CHEBI:18420"/>
        <label>1</label>
    </ligand>
</feature>
<gene>
    <name evidence="22" type="primary">ddl</name>
    <name evidence="27" type="ORF">SAMN05660453_1006</name>
</gene>
<evidence type="ECO:0000256" key="4">
    <source>
        <dbReference type="ARBA" id="ARBA00004752"/>
    </source>
</evidence>
<dbReference type="GO" id="GO:0005524">
    <property type="term" value="F:ATP binding"/>
    <property type="evidence" value="ECO:0007669"/>
    <property type="project" value="UniProtKB-UniRule"/>
</dbReference>
<keyword evidence="8 22" id="KW-0436">Ligase</keyword>
<dbReference type="PANTHER" id="PTHR23132:SF25">
    <property type="entry name" value="D-ALANINE--D-ALANINE LIGASE A"/>
    <property type="match status" value="1"/>
</dbReference>
<evidence type="ECO:0000256" key="5">
    <source>
        <dbReference type="ARBA" id="ARBA00010871"/>
    </source>
</evidence>
<dbReference type="InterPro" id="IPR011095">
    <property type="entry name" value="Dala_Dala_lig_C"/>
</dbReference>
<comment type="cofactor">
    <cofactor evidence="1">
        <name>Mn(2+)</name>
        <dbReference type="ChEBI" id="CHEBI:29035"/>
    </cofactor>
</comment>
<dbReference type="GO" id="GO:0005829">
    <property type="term" value="C:cytosol"/>
    <property type="evidence" value="ECO:0007669"/>
    <property type="project" value="TreeGrafter"/>
</dbReference>
<dbReference type="GO" id="GO:0009252">
    <property type="term" value="P:peptidoglycan biosynthetic process"/>
    <property type="evidence" value="ECO:0007669"/>
    <property type="project" value="UniProtKB-UniRule"/>
</dbReference>
<dbReference type="GO" id="GO:0071555">
    <property type="term" value="P:cell wall organization"/>
    <property type="evidence" value="ECO:0007669"/>
    <property type="project" value="UniProtKB-KW"/>
</dbReference>
<feature type="active site" evidence="23">
    <location>
        <position position="200"/>
    </location>
</feature>
<evidence type="ECO:0000256" key="17">
    <source>
        <dbReference type="ARBA" id="ARBA00047614"/>
    </source>
</evidence>
<dbReference type="InterPro" id="IPR013815">
    <property type="entry name" value="ATP_grasp_subdomain_1"/>
</dbReference>
<dbReference type="Gene3D" id="3.30.470.20">
    <property type="entry name" value="ATP-grasp fold, B domain"/>
    <property type="match status" value="1"/>
</dbReference>
<dbReference type="EC" id="6.3.2.4" evidence="6 22"/>
<feature type="active site" evidence="23">
    <location>
        <position position="342"/>
    </location>
</feature>
<dbReference type="UniPathway" id="UPA00219"/>
<comment type="catalytic activity">
    <reaction evidence="17 22">
        <text>2 D-alanine + ATP = D-alanyl-D-alanine + ADP + phosphate + H(+)</text>
        <dbReference type="Rhea" id="RHEA:11224"/>
        <dbReference type="ChEBI" id="CHEBI:15378"/>
        <dbReference type="ChEBI" id="CHEBI:30616"/>
        <dbReference type="ChEBI" id="CHEBI:43474"/>
        <dbReference type="ChEBI" id="CHEBI:57416"/>
        <dbReference type="ChEBI" id="CHEBI:57822"/>
        <dbReference type="ChEBI" id="CHEBI:456216"/>
        <dbReference type="EC" id="6.3.2.4"/>
    </reaction>
</comment>
<evidence type="ECO:0000256" key="6">
    <source>
        <dbReference type="ARBA" id="ARBA00012216"/>
    </source>
</evidence>
<dbReference type="InterPro" id="IPR005905">
    <property type="entry name" value="D_ala_D_ala"/>
</dbReference>
<proteinExistence type="inferred from homology"/>
<dbReference type="SUPFAM" id="SSF52440">
    <property type="entry name" value="PreATP-grasp domain"/>
    <property type="match status" value="1"/>
</dbReference>
<dbReference type="PROSITE" id="PS50975">
    <property type="entry name" value="ATP_GRASP"/>
    <property type="match status" value="1"/>
</dbReference>
<dbReference type="Gene3D" id="3.40.50.20">
    <property type="match status" value="1"/>
</dbReference>
<feature type="binding site" evidence="24">
    <location>
        <position position="331"/>
    </location>
    <ligand>
        <name>Mg(2+)</name>
        <dbReference type="ChEBI" id="CHEBI:18420"/>
        <label>1</label>
    </ligand>
</feature>
<evidence type="ECO:0000256" key="9">
    <source>
        <dbReference type="ARBA" id="ARBA00022723"/>
    </source>
</evidence>
<evidence type="ECO:0000256" key="10">
    <source>
        <dbReference type="ARBA" id="ARBA00022741"/>
    </source>
</evidence>
<dbReference type="InterPro" id="IPR000291">
    <property type="entry name" value="D-Ala_lig_Van_CS"/>
</dbReference>
<feature type="binding site" evidence="24">
    <location>
        <position position="333"/>
    </location>
    <ligand>
        <name>Mg(2+)</name>
        <dbReference type="ChEBI" id="CHEBI:18420"/>
        <label>2</label>
    </ligand>
</feature>
<evidence type="ECO:0000256" key="7">
    <source>
        <dbReference type="ARBA" id="ARBA00022490"/>
    </source>
</evidence>
<evidence type="ECO:0000256" key="22">
    <source>
        <dbReference type="HAMAP-Rule" id="MF_00047"/>
    </source>
</evidence>
<dbReference type="SUPFAM" id="SSF56059">
    <property type="entry name" value="Glutathione synthetase ATP-binding domain-like"/>
    <property type="match status" value="1"/>
</dbReference>
<dbReference type="Proteomes" id="UP000199376">
    <property type="component" value="Unassembled WGS sequence"/>
</dbReference>
<keyword evidence="28" id="KW-1185">Reference proteome</keyword>
<comment type="pathway">
    <text evidence="18">Glycan biosynthesis.</text>
</comment>
<evidence type="ECO:0000256" key="1">
    <source>
        <dbReference type="ARBA" id="ARBA00001936"/>
    </source>
</evidence>
<feature type="domain" description="ATP-grasp" evidence="26">
    <location>
        <begin position="154"/>
        <end position="364"/>
    </location>
</feature>
<evidence type="ECO:0000256" key="8">
    <source>
        <dbReference type="ARBA" id="ARBA00022598"/>
    </source>
</evidence>
<protein>
    <recommendedName>
        <fullName evidence="19 22">D-alanine--D-alanine ligase</fullName>
        <ecNumber evidence="6 22">6.3.2.4</ecNumber>
    </recommendedName>
    <alternativeName>
        <fullName evidence="21 22">D-Ala-D-Ala ligase</fullName>
    </alternativeName>
    <alternativeName>
        <fullName evidence="20 22">D-alanylalanine synthetase</fullName>
    </alternativeName>
</protein>
<dbReference type="Gene3D" id="3.30.1490.20">
    <property type="entry name" value="ATP-grasp fold, A domain"/>
    <property type="match status" value="1"/>
</dbReference>
<accession>A0A1I1GBQ0</accession>
<comment type="cofactor">
    <cofactor evidence="24">
        <name>Mg(2+)</name>
        <dbReference type="ChEBI" id="CHEBI:18420"/>
    </cofactor>
    <cofactor evidence="24">
        <name>Mn(2+)</name>
        <dbReference type="ChEBI" id="CHEBI:29035"/>
    </cofactor>
    <text evidence="24">Binds 2 magnesium or manganese ions per subunit.</text>
</comment>
<dbReference type="PROSITE" id="PS00844">
    <property type="entry name" value="DALA_DALA_LIGASE_2"/>
    <property type="match status" value="1"/>
</dbReference>
<evidence type="ECO:0000313" key="28">
    <source>
        <dbReference type="Proteomes" id="UP000199376"/>
    </source>
</evidence>
<dbReference type="InterPro" id="IPR011127">
    <property type="entry name" value="Dala_Dala_lig_N"/>
</dbReference>
<keyword evidence="7 22" id="KW-0963">Cytoplasm</keyword>
<keyword evidence="12 24" id="KW-0460">Magnesium</keyword>
<dbReference type="AlphaFoldDB" id="A0A1I1GBQ0"/>
<evidence type="ECO:0000256" key="24">
    <source>
        <dbReference type="PIRSR" id="PIRSR039102-3"/>
    </source>
</evidence>
<dbReference type="FunFam" id="3.30.1490.20:FF:000007">
    <property type="entry name" value="D-alanine--D-alanine ligase"/>
    <property type="match status" value="1"/>
</dbReference>
<keyword evidence="15 24" id="KW-0464">Manganese</keyword>
<keyword evidence="11 25" id="KW-0067">ATP-binding</keyword>
<evidence type="ECO:0000256" key="3">
    <source>
        <dbReference type="ARBA" id="ARBA00004496"/>
    </source>
</evidence>
<dbReference type="InterPro" id="IPR016185">
    <property type="entry name" value="PreATP-grasp_dom_sf"/>
</dbReference>
<comment type="pathway">
    <text evidence="4 22">Cell wall biogenesis; peptidoglycan biosynthesis.</text>
</comment>
<evidence type="ECO:0000256" key="13">
    <source>
        <dbReference type="ARBA" id="ARBA00022960"/>
    </source>
</evidence>
<evidence type="ECO:0000256" key="25">
    <source>
        <dbReference type="PROSITE-ProRule" id="PRU00409"/>
    </source>
</evidence>
<dbReference type="InterPro" id="IPR011761">
    <property type="entry name" value="ATP-grasp"/>
</dbReference>
<evidence type="ECO:0000256" key="23">
    <source>
        <dbReference type="PIRSR" id="PIRSR039102-1"/>
    </source>
</evidence>
<organism evidence="27 28">
    <name type="scientific">Fructobacillus durionis</name>
    <dbReference type="NCBI Taxonomy" id="283737"/>
    <lineage>
        <taxon>Bacteria</taxon>
        <taxon>Bacillati</taxon>
        <taxon>Bacillota</taxon>
        <taxon>Bacilli</taxon>
        <taxon>Lactobacillales</taxon>
        <taxon>Lactobacillaceae</taxon>
        <taxon>Fructobacillus</taxon>
    </lineage>
</organism>
<dbReference type="PROSITE" id="PS00843">
    <property type="entry name" value="DALA_DALA_LIGASE_1"/>
    <property type="match status" value="1"/>
</dbReference>
<evidence type="ECO:0000256" key="12">
    <source>
        <dbReference type="ARBA" id="ARBA00022842"/>
    </source>
</evidence>
<dbReference type="PIRSF" id="PIRSF039102">
    <property type="entry name" value="Ddl/VanB"/>
    <property type="match status" value="1"/>
</dbReference>
<evidence type="ECO:0000256" key="18">
    <source>
        <dbReference type="ARBA" id="ARBA00060592"/>
    </source>
</evidence>
<evidence type="ECO:0000313" key="27">
    <source>
        <dbReference type="EMBL" id="SFC07288.1"/>
    </source>
</evidence>
<dbReference type="NCBIfam" id="NF002528">
    <property type="entry name" value="PRK01966.1-4"/>
    <property type="match status" value="1"/>
</dbReference>
<feature type="binding site" evidence="24">
    <location>
        <position position="331"/>
    </location>
    <ligand>
        <name>Mg(2+)</name>
        <dbReference type="ChEBI" id="CHEBI:18420"/>
        <label>2</label>
    </ligand>
</feature>
<dbReference type="HAMAP" id="MF_00047">
    <property type="entry name" value="Dala_Dala_lig"/>
    <property type="match status" value="1"/>
</dbReference>
<comment type="similarity">
    <text evidence="5 22">Belongs to the D-alanine--D-alanine ligase family.</text>
</comment>
<dbReference type="Pfam" id="PF07478">
    <property type="entry name" value="Dala_Dala_lig_C"/>
    <property type="match status" value="1"/>
</dbReference>
<dbReference type="NCBIfam" id="TIGR01205">
    <property type="entry name" value="D_ala_D_alaTIGR"/>
    <property type="match status" value="1"/>
</dbReference>
<dbReference type="Pfam" id="PF01820">
    <property type="entry name" value="Dala_Dala_lig_N"/>
    <property type="match status" value="1"/>
</dbReference>
<evidence type="ECO:0000259" key="26">
    <source>
        <dbReference type="PROSITE" id="PS50975"/>
    </source>
</evidence>
<evidence type="ECO:0000256" key="20">
    <source>
        <dbReference type="ARBA" id="ARBA00076288"/>
    </source>
</evidence>
<dbReference type="GO" id="GO:0046872">
    <property type="term" value="F:metal ion binding"/>
    <property type="evidence" value="ECO:0007669"/>
    <property type="project" value="UniProtKB-KW"/>
</dbReference>
<keyword evidence="13 22" id="KW-0133">Cell shape</keyword>
<keyword evidence="9 24" id="KW-0479">Metal-binding</keyword>
<evidence type="ECO:0000256" key="16">
    <source>
        <dbReference type="ARBA" id="ARBA00023316"/>
    </source>
</evidence>
<evidence type="ECO:0000256" key="21">
    <source>
        <dbReference type="ARBA" id="ARBA00077154"/>
    </source>
</evidence>
<dbReference type="PANTHER" id="PTHR23132">
    <property type="entry name" value="D-ALANINE--D-ALANINE LIGASE"/>
    <property type="match status" value="1"/>
</dbReference>
<dbReference type="EMBL" id="FOLI01000004">
    <property type="protein sequence ID" value="SFC07288.1"/>
    <property type="molecule type" value="Genomic_DNA"/>
</dbReference>